<dbReference type="OrthoDB" id="9768177at2"/>
<evidence type="ECO:0000256" key="5">
    <source>
        <dbReference type="ARBA" id="ARBA00022729"/>
    </source>
</evidence>
<protein>
    <submittedName>
        <fullName evidence="11">TonB-linked outer membrane protein, SusC/RagA family</fullName>
    </submittedName>
</protein>
<evidence type="ECO:0000256" key="6">
    <source>
        <dbReference type="ARBA" id="ARBA00023136"/>
    </source>
</evidence>
<dbReference type="Proteomes" id="UP000005819">
    <property type="component" value="Unassembled WGS sequence"/>
</dbReference>
<dbReference type="EMBL" id="ABFK02000017">
    <property type="protein sequence ID" value="EDS04100.1"/>
    <property type="molecule type" value="Genomic_DNA"/>
</dbReference>
<keyword evidence="6 8" id="KW-0472">Membrane</keyword>
<gene>
    <name evidence="11" type="ORF">ALIPUT_01163</name>
</gene>
<dbReference type="NCBIfam" id="TIGR04056">
    <property type="entry name" value="OMP_RagA_SusC"/>
    <property type="match status" value="1"/>
</dbReference>
<evidence type="ECO:0000256" key="7">
    <source>
        <dbReference type="ARBA" id="ARBA00023237"/>
    </source>
</evidence>
<dbReference type="Pfam" id="PF13715">
    <property type="entry name" value="CarbopepD_reg_2"/>
    <property type="match status" value="1"/>
</dbReference>
<dbReference type="SUPFAM" id="SSF49464">
    <property type="entry name" value="Carboxypeptidase regulatory domain-like"/>
    <property type="match status" value="1"/>
</dbReference>
<dbReference type="Gene3D" id="2.170.130.10">
    <property type="entry name" value="TonB-dependent receptor, plug domain"/>
    <property type="match status" value="1"/>
</dbReference>
<dbReference type="Gene3D" id="2.60.40.1120">
    <property type="entry name" value="Carboxypeptidase-like, regulatory domain"/>
    <property type="match status" value="1"/>
</dbReference>
<proteinExistence type="inferred from homology"/>
<dbReference type="InterPro" id="IPR023997">
    <property type="entry name" value="TonB-dep_OMP_SusC/RagA_CS"/>
</dbReference>
<evidence type="ECO:0000256" key="1">
    <source>
        <dbReference type="ARBA" id="ARBA00004571"/>
    </source>
</evidence>
<reference evidence="11" key="2">
    <citation type="submission" date="2013-09" db="EMBL/GenBank/DDBJ databases">
        <title>Draft genome sequence of Alistipes putredinis (DSM 17216).</title>
        <authorList>
            <person name="Sudarsanam P."/>
            <person name="Ley R."/>
            <person name="Guruge J."/>
            <person name="Turnbaugh P.J."/>
            <person name="Mahowald M."/>
            <person name="Liep D."/>
            <person name="Gordon J."/>
        </authorList>
    </citation>
    <scope>NUCLEOTIDE SEQUENCE</scope>
    <source>
        <strain evidence="11">DSM 17216</strain>
    </source>
</reference>
<name>B0MVN6_9BACT</name>
<dbReference type="SUPFAM" id="SSF56935">
    <property type="entry name" value="Porins"/>
    <property type="match status" value="1"/>
</dbReference>
<comment type="caution">
    <text evidence="11">The sequence shown here is derived from an EMBL/GenBank/DDBJ whole genome shotgun (WGS) entry which is preliminary data.</text>
</comment>
<comment type="similarity">
    <text evidence="8">Belongs to the TonB-dependent receptor family.</text>
</comment>
<keyword evidence="7 8" id="KW-0998">Cell outer membrane</keyword>
<dbReference type="GO" id="GO:0015344">
    <property type="term" value="F:siderophore uptake transmembrane transporter activity"/>
    <property type="evidence" value="ECO:0007669"/>
    <property type="project" value="TreeGrafter"/>
</dbReference>
<accession>B0MVN6</accession>
<dbReference type="InterPro" id="IPR037066">
    <property type="entry name" value="Plug_dom_sf"/>
</dbReference>
<dbReference type="NCBIfam" id="TIGR04057">
    <property type="entry name" value="SusC_RagA_signa"/>
    <property type="match status" value="1"/>
</dbReference>
<dbReference type="RefSeq" id="WP_004329976.1">
    <property type="nucleotide sequence ID" value="NZ_DS499580.1"/>
</dbReference>
<dbReference type="eggNOG" id="COG1629">
    <property type="taxonomic scope" value="Bacteria"/>
</dbReference>
<feature type="signal peptide" evidence="9">
    <location>
        <begin position="1"/>
        <end position="21"/>
    </location>
</feature>
<dbReference type="PANTHER" id="PTHR30069:SF29">
    <property type="entry name" value="HEMOGLOBIN AND HEMOGLOBIN-HAPTOGLOBIN-BINDING PROTEIN 1-RELATED"/>
    <property type="match status" value="1"/>
</dbReference>
<keyword evidence="3 8" id="KW-1134">Transmembrane beta strand</keyword>
<dbReference type="Gene3D" id="2.40.170.20">
    <property type="entry name" value="TonB-dependent receptor, beta-barrel domain"/>
    <property type="match status" value="1"/>
</dbReference>
<keyword evidence="4 8" id="KW-0812">Transmembrane</keyword>
<organism evidence="11 12">
    <name type="scientific">Alistipes putredinis DSM 17216</name>
    <dbReference type="NCBI Taxonomy" id="445970"/>
    <lineage>
        <taxon>Bacteria</taxon>
        <taxon>Pseudomonadati</taxon>
        <taxon>Bacteroidota</taxon>
        <taxon>Bacteroidia</taxon>
        <taxon>Bacteroidales</taxon>
        <taxon>Rikenellaceae</taxon>
        <taxon>Alistipes</taxon>
    </lineage>
</organism>
<sequence length="1010" mass="110827">MIKKIVLSLITVLSFCSLALAQNKQVTGTVTDEKGEPIIGATVVAEGTSAGTTTGGDGQFTLTVPANATLSISFIGYETQKVSVAGKTHIDVTLGEEATGIEDVVVIGYGTGKKIGSVIGSVDQVKSEKIENRPSTNVVDALQGQVAGLQIMTGNGELTSTSSIRIHGLGSMGADTSPLILLDGAPIQASTLQTINQNDIASVNVLKDASATSIYGSRAANGVIYVQTKTGRRNQESVDVTLTGQYSMSSAVAPELNMMSANEMLDYIGAAVAVRLSGDALTTPDKIASGRQYFIRNFGLAKFMDENYNPMNDYKWWNEILERNAPMYQVDLSVSGGSAKTSYYFSGNYANKTGILPGSELDRYNFRTNIDTRANNWLRLGLNLGLGYQHSSVADTDESMGGLYVSNPVMASLITPPYQPLYDDNGQMLNFFDATQAINPLMTADYMPRWQNRITMNGMAFIELTPVKGLTIRSSLAVDAFDWRSHGASSPETPTPSGKFGTGSASELFQRFYEWTWTNTAEYKHTWNEVHNFTALLGEETLYRNNNSFSVASIGITSSRFLNIAMGTEVSGGLPTYSIAQSASNSVFGRLEYNFAERYFISGLLRNDASSRFGENNRNALFWAVGGMWNIKNETFLRDNQTISDLSLKVSYGTQGNSGIGDYNHRQYMAAGSAYGGYTTWMVSGIGNPDLMWESQNTLTVGANIELWRKLSLSIEYYRRQTNDMLMSIPLAPSGGYSGRAGNVGGMRNSGIDLSLNYDIYASKDWFVNFHATFNYNKNQLTDLWEPGLEFAYMGNGLQAYSVGDPFPTWTMQEWRGVDPETGLDTWTTADGGITSNFNQAALVNLGTSLYAPYTGGFGVTAAWKGLSLTADFSWVHGNYALNNTMYFVANADMGLSSQFNQCDLAWDYWQQEGDQARYPRLDQAINFDSRMLEKASFLRLKYIQLAYTLPSHIMEKTKFIKGLKVWVGGRNLWTVTGYNGLDPEAAEKGVDVDTYPNTREFTFGLEFKF</sequence>
<dbReference type="FunFam" id="2.60.40.1120:FF:000003">
    <property type="entry name" value="Outer membrane protein Omp121"/>
    <property type="match status" value="1"/>
</dbReference>
<dbReference type="GeneID" id="73804060"/>
<evidence type="ECO:0000256" key="2">
    <source>
        <dbReference type="ARBA" id="ARBA00022448"/>
    </source>
</evidence>
<evidence type="ECO:0000256" key="9">
    <source>
        <dbReference type="SAM" id="SignalP"/>
    </source>
</evidence>
<feature type="domain" description="TonB-dependent receptor plug" evidence="10">
    <location>
        <begin position="117"/>
        <end position="223"/>
    </location>
</feature>
<dbReference type="Pfam" id="PF07715">
    <property type="entry name" value="Plug"/>
    <property type="match status" value="1"/>
</dbReference>
<dbReference type="GO" id="GO:0009279">
    <property type="term" value="C:cell outer membrane"/>
    <property type="evidence" value="ECO:0007669"/>
    <property type="project" value="UniProtKB-SubCell"/>
</dbReference>
<dbReference type="InterPro" id="IPR012910">
    <property type="entry name" value="Plug_dom"/>
</dbReference>
<keyword evidence="12" id="KW-1185">Reference proteome</keyword>
<dbReference type="InterPro" id="IPR023996">
    <property type="entry name" value="TonB-dep_OMP_SusC/RagA"/>
</dbReference>
<keyword evidence="5 9" id="KW-0732">Signal</keyword>
<keyword evidence="2 8" id="KW-0813">Transport</keyword>
<dbReference type="PANTHER" id="PTHR30069">
    <property type="entry name" value="TONB-DEPENDENT OUTER MEMBRANE RECEPTOR"/>
    <property type="match status" value="1"/>
</dbReference>
<dbReference type="InterPro" id="IPR036942">
    <property type="entry name" value="Beta-barrel_TonB_sf"/>
</dbReference>
<evidence type="ECO:0000256" key="3">
    <source>
        <dbReference type="ARBA" id="ARBA00022452"/>
    </source>
</evidence>
<reference evidence="11" key="1">
    <citation type="submission" date="2007-10" db="EMBL/GenBank/DDBJ databases">
        <authorList>
            <person name="Fulton L."/>
            <person name="Clifton S."/>
            <person name="Fulton B."/>
            <person name="Xu J."/>
            <person name="Minx P."/>
            <person name="Pepin K.H."/>
            <person name="Johnson M."/>
            <person name="Thiruvilangam P."/>
            <person name="Bhonagiri V."/>
            <person name="Nash W.E."/>
            <person name="Mardis E.R."/>
            <person name="Wilson R.K."/>
        </authorList>
    </citation>
    <scope>NUCLEOTIDE SEQUENCE [LARGE SCALE GENOMIC DNA]</scope>
    <source>
        <strain evidence="11">DSM 17216</strain>
    </source>
</reference>
<comment type="subcellular location">
    <subcellularLocation>
        <location evidence="1 8">Cell outer membrane</location>
        <topology evidence="1 8">Multi-pass membrane protein</topology>
    </subcellularLocation>
</comment>
<dbReference type="GO" id="GO:0044718">
    <property type="term" value="P:siderophore transmembrane transport"/>
    <property type="evidence" value="ECO:0007669"/>
    <property type="project" value="TreeGrafter"/>
</dbReference>
<evidence type="ECO:0000313" key="12">
    <source>
        <dbReference type="Proteomes" id="UP000005819"/>
    </source>
</evidence>
<dbReference type="HOGENOM" id="CLU_004317_0_1_10"/>
<dbReference type="AlphaFoldDB" id="B0MVN6"/>
<evidence type="ECO:0000313" key="11">
    <source>
        <dbReference type="EMBL" id="EDS04100.1"/>
    </source>
</evidence>
<dbReference type="PROSITE" id="PS52016">
    <property type="entry name" value="TONB_DEPENDENT_REC_3"/>
    <property type="match status" value="1"/>
</dbReference>
<feature type="chain" id="PRO_5002752651" evidence="9">
    <location>
        <begin position="22"/>
        <end position="1010"/>
    </location>
</feature>
<evidence type="ECO:0000259" key="10">
    <source>
        <dbReference type="Pfam" id="PF07715"/>
    </source>
</evidence>
<dbReference type="InterPro" id="IPR008969">
    <property type="entry name" value="CarboxyPept-like_regulatory"/>
</dbReference>
<evidence type="ECO:0000256" key="8">
    <source>
        <dbReference type="PROSITE-ProRule" id="PRU01360"/>
    </source>
</evidence>
<dbReference type="InterPro" id="IPR039426">
    <property type="entry name" value="TonB-dep_rcpt-like"/>
</dbReference>
<evidence type="ECO:0000256" key="4">
    <source>
        <dbReference type="ARBA" id="ARBA00022692"/>
    </source>
</evidence>